<protein>
    <submittedName>
        <fullName evidence="1">Uncharacterized protein</fullName>
    </submittedName>
</protein>
<dbReference type="AlphaFoldDB" id="A0A1T4R4M1"/>
<evidence type="ECO:0000313" key="2">
    <source>
        <dbReference type="Proteomes" id="UP000191418"/>
    </source>
</evidence>
<comment type="caution">
    <text evidence="1">The sequence shown here is derived from an EMBL/GenBank/DDBJ whole genome shotgun (WGS) entry which is preliminary data.</text>
</comment>
<keyword evidence="2" id="KW-1185">Reference proteome</keyword>
<dbReference type="Proteomes" id="UP000191418">
    <property type="component" value="Unassembled WGS sequence"/>
</dbReference>
<accession>A0A1T4R4M1</accession>
<dbReference type="EMBL" id="MTSM01000011">
    <property type="protein sequence ID" value="OPX55249.1"/>
    <property type="molecule type" value="Genomic_DNA"/>
</dbReference>
<dbReference type="RefSeq" id="WP_078745733.1">
    <property type="nucleotide sequence ID" value="NZ_FUXG01000014.1"/>
</dbReference>
<proteinExistence type="predicted"/>
<evidence type="ECO:0000313" key="1">
    <source>
        <dbReference type="EMBL" id="OPX55249.1"/>
    </source>
</evidence>
<organism evidence="1 2">
    <name type="scientific">Oceanospirillum multiglobuliferum</name>
    <dbReference type="NCBI Taxonomy" id="64969"/>
    <lineage>
        <taxon>Bacteria</taxon>
        <taxon>Pseudomonadati</taxon>
        <taxon>Pseudomonadota</taxon>
        <taxon>Gammaproteobacteria</taxon>
        <taxon>Oceanospirillales</taxon>
        <taxon>Oceanospirillaceae</taxon>
        <taxon>Oceanospirillum</taxon>
    </lineage>
</organism>
<gene>
    <name evidence="1" type="ORF">BTE48_09970</name>
</gene>
<sequence length="92" mass="10378">MKTYQVEQFEIIARPEFNRVLLPKVGPDFNLKEAKLFLGEVGTVMIRDQHSTLVFNNVSEKSLGYIRAAGGVSVMDPTLQSHPKLAYIPLHH</sequence>
<reference evidence="1 2" key="1">
    <citation type="submission" date="2017-01" db="EMBL/GenBank/DDBJ databases">
        <title>Genome Sequencing of a Marine Spirillum, Oceanospirillum multiglobuliferum ATCC 33336, from Japan.</title>
        <authorList>
            <person name="Carney J.G."/>
            <person name="Trachtenberg A.M."/>
            <person name="Rheaume B.A."/>
            <person name="Linnane J.D."/>
            <person name="Pitts N.L."/>
            <person name="Mykles D.L."/>
            <person name="Maclea K.S."/>
        </authorList>
    </citation>
    <scope>NUCLEOTIDE SEQUENCE [LARGE SCALE GENOMIC DNA]</scope>
    <source>
        <strain evidence="1 2">ATCC 33336</strain>
    </source>
</reference>
<dbReference type="OrthoDB" id="6120305at2"/>
<name>A0A1T4R4M1_9GAMM</name>